<dbReference type="CDD" id="cd06558">
    <property type="entry name" value="crotonase-like"/>
    <property type="match status" value="1"/>
</dbReference>
<dbReference type="SUPFAM" id="SSF52096">
    <property type="entry name" value="ClpP/crotonase"/>
    <property type="match status" value="1"/>
</dbReference>
<dbReference type="InterPro" id="IPR001753">
    <property type="entry name" value="Enoyl-CoA_hydra/iso"/>
</dbReference>
<comment type="caution">
    <text evidence="1">The sequence shown here is derived from an EMBL/GenBank/DDBJ whole genome shotgun (WGS) entry which is preliminary data.</text>
</comment>
<proteinExistence type="predicted"/>
<reference evidence="1 2" key="1">
    <citation type="submission" date="2024-09" db="EMBL/GenBank/DDBJ databases">
        <authorList>
            <person name="Lee S.D."/>
        </authorList>
    </citation>
    <scope>NUCLEOTIDE SEQUENCE [LARGE SCALE GENOMIC DNA]</scope>
    <source>
        <strain evidence="1 2">N1-1</strain>
    </source>
</reference>
<evidence type="ECO:0000313" key="2">
    <source>
        <dbReference type="Proteomes" id="UP001592582"/>
    </source>
</evidence>
<dbReference type="PROSITE" id="PS00166">
    <property type="entry name" value="ENOYL_COA_HYDRATASE"/>
    <property type="match status" value="1"/>
</dbReference>
<dbReference type="EMBL" id="JBHEZX010000018">
    <property type="protein sequence ID" value="MFC1413649.1"/>
    <property type="molecule type" value="Genomic_DNA"/>
</dbReference>
<name>A0ABV6VIT1_9ACTN</name>
<dbReference type="InterPro" id="IPR029045">
    <property type="entry name" value="ClpP/crotonase-like_dom_sf"/>
</dbReference>
<accession>A0ABV6VIT1</accession>
<dbReference type="Gene3D" id="3.90.226.10">
    <property type="entry name" value="2-enoyl-CoA Hydratase, Chain A, domain 1"/>
    <property type="match status" value="1"/>
</dbReference>
<sequence length="274" mass="28501">MSSPAHTTRTGPGADPADWESTGVRLDLSEDGATATVTLCRPERRNAQSPALWRALAAIGRALPGTVRVVLLRAEGVSFSAGLDRAAFTPAGIPGELPLLELAASDQGDQVISGYQEAFTWWRRPDLVSIAAVQGHAVGAGFQLALACDLRVCAEDVQFAMRETALGLVPDLAGTKPLVELVGPARALEICGTGRWVGAEESVRIGLANLAVPAADLDAAAADLGAALLAAPRDALVETKALLQGAGARSYEEQRAAERAAQLRRLRDLAGLGE</sequence>
<protein>
    <submittedName>
        <fullName evidence="1">Enoyl-CoA hydratase/isomerase family protein</fullName>
    </submittedName>
</protein>
<dbReference type="Pfam" id="PF00378">
    <property type="entry name" value="ECH_1"/>
    <property type="match status" value="1"/>
</dbReference>
<dbReference type="InterPro" id="IPR018376">
    <property type="entry name" value="Enoyl-CoA_hyd/isom_CS"/>
</dbReference>
<gene>
    <name evidence="1" type="ORF">ACEZDG_30745</name>
</gene>
<organism evidence="1 2">
    <name type="scientific">Streptacidiphilus alkalitolerans</name>
    <dbReference type="NCBI Taxonomy" id="3342712"/>
    <lineage>
        <taxon>Bacteria</taxon>
        <taxon>Bacillati</taxon>
        <taxon>Actinomycetota</taxon>
        <taxon>Actinomycetes</taxon>
        <taxon>Kitasatosporales</taxon>
        <taxon>Streptomycetaceae</taxon>
        <taxon>Streptacidiphilus</taxon>
    </lineage>
</organism>
<dbReference type="Proteomes" id="UP001592582">
    <property type="component" value="Unassembled WGS sequence"/>
</dbReference>
<dbReference type="PANTHER" id="PTHR11941">
    <property type="entry name" value="ENOYL-COA HYDRATASE-RELATED"/>
    <property type="match status" value="1"/>
</dbReference>
<keyword evidence="2" id="KW-1185">Reference proteome</keyword>
<dbReference type="PANTHER" id="PTHR11941:SF169">
    <property type="entry name" value="(7AS)-7A-METHYL-1,5-DIOXO-2,3,5,6,7,7A-HEXAHYDRO-1H-INDENE-CARBOXYL-COA HYDROLASE"/>
    <property type="match status" value="1"/>
</dbReference>
<evidence type="ECO:0000313" key="1">
    <source>
        <dbReference type="EMBL" id="MFC1413649.1"/>
    </source>
</evidence>